<dbReference type="InterPro" id="IPR012133">
    <property type="entry name" value="Alpha-hydoxy_acid_DH_FMN"/>
</dbReference>
<organism evidence="6 7">
    <name type="scientific">Bergeyella cardium</name>
    <dbReference type="NCBI Taxonomy" id="1585976"/>
    <lineage>
        <taxon>Bacteria</taxon>
        <taxon>Pseudomonadati</taxon>
        <taxon>Bacteroidota</taxon>
        <taxon>Flavobacteriia</taxon>
        <taxon>Flavobacteriales</taxon>
        <taxon>Weeksellaceae</taxon>
        <taxon>Bergeyella</taxon>
    </lineage>
</organism>
<comment type="cofactor">
    <cofactor evidence="1">
        <name>FMN</name>
        <dbReference type="ChEBI" id="CHEBI:58210"/>
    </cofactor>
</comment>
<evidence type="ECO:0000256" key="3">
    <source>
        <dbReference type="ARBA" id="ARBA00022643"/>
    </source>
</evidence>
<dbReference type="InterPro" id="IPR000262">
    <property type="entry name" value="FMN-dep_DH"/>
</dbReference>
<dbReference type="InterPro" id="IPR008259">
    <property type="entry name" value="FMN_hydac_DH_AS"/>
</dbReference>
<evidence type="ECO:0000256" key="4">
    <source>
        <dbReference type="ARBA" id="ARBA00023002"/>
    </source>
</evidence>
<comment type="similarity">
    <text evidence="5">Belongs to the FMN-dependent alpha-hydroxy acid dehydrogenase family.</text>
</comment>
<evidence type="ECO:0000256" key="1">
    <source>
        <dbReference type="ARBA" id="ARBA00001917"/>
    </source>
</evidence>
<dbReference type="EMBL" id="CP029149">
    <property type="protein sequence ID" value="QHN65005.1"/>
    <property type="molecule type" value="Genomic_DNA"/>
</dbReference>
<dbReference type="AlphaFoldDB" id="A0A6P1QTJ1"/>
<keyword evidence="2" id="KW-0285">Flavoprotein</keyword>
<dbReference type="KEGG" id="bcad:DBX24_03380"/>
<reference evidence="6 7" key="1">
    <citation type="submission" date="2018-04" db="EMBL/GenBank/DDBJ databases">
        <title>Characteristic and Complete Genome Sequencing of A Novel Member of Infective Endocarditis Causative Bacteria: Bergeyella cardium QL-PH.</title>
        <authorList>
            <person name="Pan H."/>
            <person name="Sun E."/>
            <person name="Zhang Y."/>
        </authorList>
    </citation>
    <scope>NUCLEOTIDE SEQUENCE [LARGE SCALE GENOMIC DNA]</scope>
    <source>
        <strain evidence="6 7">HPQL</strain>
    </source>
</reference>
<dbReference type="GO" id="GO:0005886">
    <property type="term" value="C:plasma membrane"/>
    <property type="evidence" value="ECO:0007669"/>
    <property type="project" value="TreeGrafter"/>
</dbReference>
<protein>
    <submittedName>
        <fullName evidence="6">L-lactate dehydrogenase</fullName>
        <ecNumber evidence="6">1.1.1.27</ecNumber>
    </submittedName>
</protein>
<dbReference type="OrthoDB" id="9770452at2"/>
<dbReference type="Gene3D" id="3.20.20.70">
    <property type="entry name" value="Aldolase class I"/>
    <property type="match status" value="1"/>
</dbReference>
<dbReference type="GO" id="GO:0010181">
    <property type="term" value="F:FMN binding"/>
    <property type="evidence" value="ECO:0007669"/>
    <property type="project" value="InterPro"/>
</dbReference>
<dbReference type="GO" id="GO:0004459">
    <property type="term" value="F:L-lactate dehydrogenase (NAD+) activity"/>
    <property type="evidence" value="ECO:0007669"/>
    <property type="project" value="UniProtKB-EC"/>
</dbReference>
<dbReference type="FunFam" id="3.20.20.70:FF:000029">
    <property type="entry name" value="L-lactate dehydrogenase"/>
    <property type="match status" value="1"/>
</dbReference>
<dbReference type="EC" id="1.1.1.27" evidence="6"/>
<evidence type="ECO:0000313" key="6">
    <source>
        <dbReference type="EMBL" id="QHN65005.1"/>
    </source>
</evidence>
<dbReference type="Proteomes" id="UP000464318">
    <property type="component" value="Chromosome"/>
</dbReference>
<keyword evidence="3" id="KW-0288">FMN</keyword>
<dbReference type="PANTHER" id="PTHR10578:SF107">
    <property type="entry name" value="2-HYDROXYACID OXIDASE 1"/>
    <property type="match status" value="1"/>
</dbReference>
<gene>
    <name evidence="6" type="ORF">DBX24_03380</name>
</gene>
<dbReference type="PROSITE" id="PS00557">
    <property type="entry name" value="FMN_HYDROXY_ACID_DH_1"/>
    <property type="match status" value="1"/>
</dbReference>
<evidence type="ECO:0000256" key="5">
    <source>
        <dbReference type="ARBA" id="ARBA00024042"/>
    </source>
</evidence>
<dbReference type="NCBIfam" id="NF008398">
    <property type="entry name" value="PRK11197.1"/>
    <property type="match status" value="1"/>
</dbReference>
<sequence>MRDLSKMTNIEDLRVKCYSNVPKMFYEYVDTGSWSQSTYRENVTDFDPIKFRQKILVDMDNRTLETKLLGQTVKFPAMTAPVGFMGMMWADGEIHMARAAQKFGIPFTLSTMSICSIEDLAEAGIEPFWFQLYVMRDRKFMKDLIRRAKEAKCSALMVTVDLQVLGNRHRDIKNGLSAPPKFTIPNLINLSTKIPWGLRYLKNRRWTFRNIAGHAENVSDLSSLSSWTKEQFDPSLSWEDIAEIKELWGGPLILKGIMLPEDAEQAVKYGADSIIVSNHGGRQMDDTVSTIKALPDIVSAVGSQTEVWIDSGFYSGQNMLKAWAMGARGIMLGRAPVYGLGAYGEEGVTRALQILYDEMDTTMAFAGHRNIQDVDSSILVPGTYPTPIYR</sequence>
<dbReference type="RefSeq" id="WP_160223989.1">
    <property type="nucleotide sequence ID" value="NZ_CP029149.1"/>
</dbReference>
<name>A0A6P1QTJ1_9FLAO</name>
<dbReference type="CDD" id="cd02809">
    <property type="entry name" value="alpha_hydroxyacid_oxid_FMN"/>
    <property type="match status" value="1"/>
</dbReference>
<evidence type="ECO:0000313" key="7">
    <source>
        <dbReference type="Proteomes" id="UP000464318"/>
    </source>
</evidence>
<proteinExistence type="inferred from homology"/>
<dbReference type="GO" id="GO:0009060">
    <property type="term" value="P:aerobic respiration"/>
    <property type="evidence" value="ECO:0007669"/>
    <property type="project" value="TreeGrafter"/>
</dbReference>
<dbReference type="InterPro" id="IPR013785">
    <property type="entry name" value="Aldolase_TIM"/>
</dbReference>
<keyword evidence="4 6" id="KW-0560">Oxidoreductase</keyword>
<evidence type="ECO:0000256" key="2">
    <source>
        <dbReference type="ARBA" id="ARBA00022630"/>
    </source>
</evidence>
<dbReference type="PIRSF" id="PIRSF000138">
    <property type="entry name" value="Al-hdrx_acd_dh"/>
    <property type="match status" value="1"/>
</dbReference>
<accession>A0A6P1QTJ1</accession>
<dbReference type="SUPFAM" id="SSF51395">
    <property type="entry name" value="FMN-linked oxidoreductases"/>
    <property type="match status" value="1"/>
</dbReference>
<dbReference type="InterPro" id="IPR037396">
    <property type="entry name" value="FMN_HAD"/>
</dbReference>
<dbReference type="PANTHER" id="PTHR10578">
    <property type="entry name" value="S -2-HYDROXY-ACID OXIDASE-RELATED"/>
    <property type="match status" value="1"/>
</dbReference>
<dbReference type="Pfam" id="PF01070">
    <property type="entry name" value="FMN_dh"/>
    <property type="match status" value="1"/>
</dbReference>
<keyword evidence="7" id="KW-1185">Reference proteome</keyword>
<dbReference type="PROSITE" id="PS51349">
    <property type="entry name" value="FMN_HYDROXY_ACID_DH_2"/>
    <property type="match status" value="1"/>
</dbReference>